<organism evidence="2 3">
    <name type="scientific">Thermogemmatispora aurantia</name>
    <dbReference type="NCBI Taxonomy" id="2045279"/>
    <lineage>
        <taxon>Bacteria</taxon>
        <taxon>Bacillati</taxon>
        <taxon>Chloroflexota</taxon>
        <taxon>Ktedonobacteria</taxon>
        <taxon>Thermogemmatisporales</taxon>
        <taxon>Thermogemmatisporaceae</taxon>
        <taxon>Thermogemmatispora</taxon>
    </lineage>
</organism>
<comment type="caution">
    <text evidence="2">The sequence shown here is derived from an EMBL/GenBank/DDBJ whole genome shotgun (WGS) entry which is preliminary data.</text>
</comment>
<reference evidence="2 3" key="1">
    <citation type="journal article" date="2019" name="Int. J. Syst. Evol. Microbiol.">
        <title>Thermogemmatispora aurantia sp. nov. and Thermogemmatispora argillosa sp. nov., within the class Ktedonobacteria, and emended description of the genus Thermogemmatispora.</title>
        <authorList>
            <person name="Zheng Y."/>
            <person name="Wang C.M."/>
            <person name="Sakai Y."/>
            <person name="Abe K."/>
            <person name="Yokota A."/>
            <person name="Yabe S."/>
        </authorList>
    </citation>
    <scope>NUCLEOTIDE SEQUENCE [LARGE SCALE GENOMIC DNA]</scope>
    <source>
        <strain evidence="2 3">A1-2</strain>
    </source>
</reference>
<feature type="region of interest" description="Disordered" evidence="1">
    <location>
        <begin position="334"/>
        <end position="356"/>
    </location>
</feature>
<name>A0A5J4KAG3_9CHLR</name>
<dbReference type="AlphaFoldDB" id="A0A5J4KAG3"/>
<sequence>MTEELVEEGSDKRLDPEQQANEEQDAVSRPRDVITVVLTADNHLGAAAGQPMRRREERARQLRHAFQQAVDFAIGQGVDLFIQAGDLFDSLNPAEHERSFVAERLVQLRQAGVRTFMVGGLHDTPPLGRALAEGALPAPHLSFARLGALHYFEPLSPPSRPSVAMATGASLGSGQPLVELAPAFCEIGQLRVGLCGLSVRAGQEGDPLAYVRPAAELERAQIRILILHAPIEGLGTEPVPAEAQALVNRSTLARQTAFQYILAGYHHAFQQLRLGQCELIVAGPTQHIDFNDPDAEPGFVFLGLASDGVRWCKHITVEAVRLRRLVVPTSALWPAPPTGAGAPSGETEAAASASATAGSPTAVILERLRPLCDQQTMVQLKLEGELTRQQYHQLDLNQIRRYGEQHAFSLAIDDTALTLMPDHEASASSGPAETTERFSPREELAALADEWIAAASDEQEKKALLVTKEVLLTALDEIH</sequence>
<dbReference type="RefSeq" id="WP_151729238.1">
    <property type="nucleotide sequence ID" value="NZ_BKZV01000005.1"/>
</dbReference>
<feature type="compositionally biased region" description="Low complexity" evidence="1">
    <location>
        <begin position="338"/>
        <end position="356"/>
    </location>
</feature>
<dbReference type="Gene3D" id="3.60.21.10">
    <property type="match status" value="1"/>
</dbReference>
<dbReference type="PANTHER" id="PTHR30337:SF0">
    <property type="entry name" value="NUCLEASE SBCCD SUBUNIT D"/>
    <property type="match status" value="1"/>
</dbReference>
<dbReference type="InterPro" id="IPR029052">
    <property type="entry name" value="Metallo-depent_PP-like"/>
</dbReference>
<evidence type="ECO:0000313" key="2">
    <source>
        <dbReference type="EMBL" id="GER84633.1"/>
    </source>
</evidence>
<protein>
    <submittedName>
        <fullName evidence="2">Nuclease</fullName>
    </submittedName>
</protein>
<evidence type="ECO:0000256" key="1">
    <source>
        <dbReference type="SAM" id="MobiDB-lite"/>
    </source>
</evidence>
<proteinExistence type="predicted"/>
<dbReference type="SUPFAM" id="SSF56300">
    <property type="entry name" value="Metallo-dependent phosphatases"/>
    <property type="match status" value="1"/>
</dbReference>
<feature type="region of interest" description="Disordered" evidence="1">
    <location>
        <begin position="1"/>
        <end position="28"/>
    </location>
</feature>
<keyword evidence="3" id="KW-1185">Reference proteome</keyword>
<evidence type="ECO:0000313" key="3">
    <source>
        <dbReference type="Proteomes" id="UP000334820"/>
    </source>
</evidence>
<dbReference type="Proteomes" id="UP000334820">
    <property type="component" value="Unassembled WGS sequence"/>
</dbReference>
<gene>
    <name evidence="2" type="ORF">KTAU_32690</name>
</gene>
<accession>A0A5J4KAG3</accession>
<dbReference type="PANTHER" id="PTHR30337">
    <property type="entry name" value="COMPONENT OF ATP-DEPENDENT DSDNA EXONUCLEASE"/>
    <property type="match status" value="1"/>
</dbReference>
<dbReference type="InterPro" id="IPR050535">
    <property type="entry name" value="DNA_Repair-Maintenance_Comp"/>
</dbReference>
<dbReference type="EMBL" id="BKZV01000005">
    <property type="protein sequence ID" value="GER84633.1"/>
    <property type="molecule type" value="Genomic_DNA"/>
</dbReference>